<comment type="caution">
    <text evidence="1">The sequence shown here is derived from an EMBL/GenBank/DDBJ whole genome shotgun (WGS) entry which is preliminary data.</text>
</comment>
<evidence type="ECO:0000313" key="1">
    <source>
        <dbReference type="EMBL" id="KKN24457.1"/>
    </source>
</evidence>
<dbReference type="EMBL" id="LAZR01002882">
    <property type="protein sequence ID" value="KKN24457.1"/>
    <property type="molecule type" value="Genomic_DNA"/>
</dbReference>
<name>A0A0F9PIY1_9ZZZZ</name>
<dbReference type="AlphaFoldDB" id="A0A0F9PIY1"/>
<protein>
    <recommendedName>
        <fullName evidence="2">Helix-turn-helix type 11 domain-containing protein</fullName>
    </recommendedName>
</protein>
<evidence type="ECO:0008006" key="2">
    <source>
        <dbReference type="Google" id="ProtNLM"/>
    </source>
</evidence>
<sequence>MSRMRDKSLVKDRSNYVKKVVAKATSTQKAVSNLAKKLFISERTIYRDLAK</sequence>
<proteinExistence type="predicted"/>
<organism evidence="1">
    <name type="scientific">marine sediment metagenome</name>
    <dbReference type="NCBI Taxonomy" id="412755"/>
    <lineage>
        <taxon>unclassified sequences</taxon>
        <taxon>metagenomes</taxon>
        <taxon>ecological metagenomes</taxon>
    </lineage>
</organism>
<accession>A0A0F9PIY1</accession>
<gene>
    <name evidence="1" type="ORF">LCGC14_0894820</name>
</gene>
<reference evidence="1" key="1">
    <citation type="journal article" date="2015" name="Nature">
        <title>Complex archaea that bridge the gap between prokaryotes and eukaryotes.</title>
        <authorList>
            <person name="Spang A."/>
            <person name="Saw J.H."/>
            <person name="Jorgensen S.L."/>
            <person name="Zaremba-Niedzwiedzka K."/>
            <person name="Martijn J."/>
            <person name="Lind A.E."/>
            <person name="van Eijk R."/>
            <person name="Schleper C."/>
            <person name="Guy L."/>
            <person name="Ettema T.J."/>
        </authorList>
    </citation>
    <scope>NUCLEOTIDE SEQUENCE</scope>
</reference>